<comment type="caution">
    <text evidence="1">The sequence shown here is derived from an EMBL/GenBank/DDBJ whole genome shotgun (WGS) entry which is preliminary data.</text>
</comment>
<dbReference type="InterPro" id="IPR017853">
    <property type="entry name" value="GH"/>
</dbReference>
<evidence type="ECO:0000313" key="2">
    <source>
        <dbReference type="Proteomes" id="UP001597297"/>
    </source>
</evidence>
<dbReference type="Pfam" id="PF14885">
    <property type="entry name" value="GHL15"/>
    <property type="match status" value="1"/>
</dbReference>
<dbReference type="EMBL" id="JBHUJC010000026">
    <property type="protein sequence ID" value="MFD2276585.1"/>
    <property type="molecule type" value="Genomic_DNA"/>
</dbReference>
<dbReference type="RefSeq" id="WP_377094527.1">
    <property type="nucleotide sequence ID" value="NZ_JBHSJM010000001.1"/>
</dbReference>
<organism evidence="1 2">
    <name type="scientific">Rubritalea spongiae</name>
    <dbReference type="NCBI Taxonomy" id="430797"/>
    <lineage>
        <taxon>Bacteria</taxon>
        <taxon>Pseudomonadati</taxon>
        <taxon>Verrucomicrobiota</taxon>
        <taxon>Verrucomicrobiia</taxon>
        <taxon>Verrucomicrobiales</taxon>
        <taxon>Rubritaleaceae</taxon>
        <taxon>Rubritalea</taxon>
    </lineage>
</organism>
<dbReference type="SUPFAM" id="SSF51445">
    <property type="entry name" value="(Trans)glycosidases"/>
    <property type="match status" value="1"/>
</dbReference>
<evidence type="ECO:0000313" key="1">
    <source>
        <dbReference type="EMBL" id="MFD2276585.1"/>
    </source>
</evidence>
<dbReference type="Proteomes" id="UP001597297">
    <property type="component" value="Unassembled WGS sequence"/>
</dbReference>
<dbReference type="Gene3D" id="3.20.20.80">
    <property type="entry name" value="Glycosidases"/>
    <property type="match status" value="1"/>
</dbReference>
<proteinExistence type="predicted"/>
<protein>
    <submittedName>
        <fullName evidence="1">Glycoside hydrolase</fullName>
    </submittedName>
</protein>
<name>A0ABW5E4I6_9BACT</name>
<reference evidence="2" key="1">
    <citation type="journal article" date="2019" name="Int. J. Syst. Evol. Microbiol.">
        <title>The Global Catalogue of Microorganisms (GCM) 10K type strain sequencing project: providing services to taxonomists for standard genome sequencing and annotation.</title>
        <authorList>
            <consortium name="The Broad Institute Genomics Platform"/>
            <consortium name="The Broad Institute Genome Sequencing Center for Infectious Disease"/>
            <person name="Wu L."/>
            <person name="Ma J."/>
        </authorList>
    </citation>
    <scope>NUCLEOTIDE SEQUENCE [LARGE SCALE GENOMIC DNA]</scope>
    <source>
        <strain evidence="2">JCM 16545</strain>
    </source>
</reference>
<keyword evidence="2" id="KW-1185">Reference proteome</keyword>
<gene>
    <name evidence="1" type="ORF">ACFSQZ_08915</name>
</gene>
<dbReference type="GO" id="GO:0016787">
    <property type="term" value="F:hydrolase activity"/>
    <property type="evidence" value="ECO:0007669"/>
    <property type="project" value="UniProtKB-KW"/>
</dbReference>
<dbReference type="InterPro" id="IPR029455">
    <property type="entry name" value="GHL15"/>
</dbReference>
<accession>A0ABW5E4I6</accession>
<keyword evidence="1" id="KW-0378">Hydrolase</keyword>
<sequence>MKIHRSSPSRLRQIALTLLACGGITSVQSKDYFPKFSWDRVPVMLHFGSQTQMTDEQVQLTAKLSNFVCLEKNHGVRTNKQNAEKVAGEDARRIKAANPNSKVLMYWNTLIAWPFTSYNRDFAESKPKDWTLRNMKTGEPLYKTKNNGGVVQYNLLNPEVQEWCAKTIGSAVKEFGFDGYFLDAVSQSKRPIWLRQGWGMGKEKELDQAAANIMKRSKEVMGEDKLLIYNGFRTHATEFDGFTAGGGEFLPYTDGAMIEHFDSISSKEKEDMVAYWKMGAEAAKDGKIVIYKGWPDQDINWLNKEFMALDAAEKERIARENLVYPLACFLIGAHENSYFCYGWGYNIKDGQLVEYPEYSKKLGAPISKATRDGWIFKREFKHAKVTVDLENRKANIEWLN</sequence>